<dbReference type="Gene3D" id="3.30.1490.190">
    <property type="match status" value="1"/>
</dbReference>
<dbReference type="PANTHER" id="PTHR33202">
    <property type="entry name" value="ZINC UPTAKE REGULATION PROTEIN"/>
    <property type="match status" value="1"/>
</dbReference>
<dbReference type="GO" id="GO:0045892">
    <property type="term" value="P:negative regulation of DNA-templated transcription"/>
    <property type="evidence" value="ECO:0007669"/>
    <property type="project" value="TreeGrafter"/>
</dbReference>
<protein>
    <submittedName>
        <fullName evidence="9">Fur family transcriptional regulator, ferric uptake regulator</fullName>
    </submittedName>
</protein>
<evidence type="ECO:0000256" key="5">
    <source>
        <dbReference type="ARBA" id="ARBA00023125"/>
    </source>
</evidence>
<dbReference type="GO" id="GO:0000976">
    <property type="term" value="F:transcription cis-regulatory region binding"/>
    <property type="evidence" value="ECO:0007669"/>
    <property type="project" value="TreeGrafter"/>
</dbReference>
<gene>
    <name evidence="9" type="ORF">SAMN05444408_101389</name>
</gene>
<evidence type="ECO:0000313" key="9">
    <source>
        <dbReference type="EMBL" id="SHE43992.1"/>
    </source>
</evidence>
<dbReference type="InterPro" id="IPR002481">
    <property type="entry name" value="FUR"/>
</dbReference>
<dbReference type="GO" id="GO:0003700">
    <property type="term" value="F:DNA-binding transcription factor activity"/>
    <property type="evidence" value="ECO:0007669"/>
    <property type="project" value="InterPro"/>
</dbReference>
<organism evidence="9 10">
    <name type="scientific">Chryseobacterium takakiae</name>
    <dbReference type="NCBI Taxonomy" id="1302685"/>
    <lineage>
        <taxon>Bacteria</taxon>
        <taxon>Pseudomonadati</taxon>
        <taxon>Bacteroidota</taxon>
        <taxon>Flavobacteriia</taxon>
        <taxon>Flavobacteriales</taxon>
        <taxon>Weeksellaceae</taxon>
        <taxon>Chryseobacterium group</taxon>
        <taxon>Chryseobacterium</taxon>
    </lineage>
</organism>
<dbReference type="GO" id="GO:0008270">
    <property type="term" value="F:zinc ion binding"/>
    <property type="evidence" value="ECO:0007669"/>
    <property type="project" value="TreeGrafter"/>
</dbReference>
<dbReference type="SUPFAM" id="SSF46785">
    <property type="entry name" value="Winged helix' DNA-binding domain"/>
    <property type="match status" value="1"/>
</dbReference>
<keyword evidence="8" id="KW-0408">Iron</keyword>
<proteinExistence type="inferred from homology"/>
<feature type="binding site" evidence="7">
    <location>
        <position position="125"/>
    </location>
    <ligand>
        <name>Zn(2+)</name>
        <dbReference type="ChEBI" id="CHEBI:29105"/>
    </ligand>
</feature>
<keyword evidence="4" id="KW-0805">Transcription regulation</keyword>
<dbReference type="EMBL" id="FQVO01000001">
    <property type="protein sequence ID" value="SHE43992.1"/>
    <property type="molecule type" value="Genomic_DNA"/>
</dbReference>
<evidence type="ECO:0000256" key="6">
    <source>
        <dbReference type="ARBA" id="ARBA00023163"/>
    </source>
</evidence>
<dbReference type="Proteomes" id="UP000184236">
    <property type="component" value="Unassembled WGS sequence"/>
</dbReference>
<keyword evidence="5" id="KW-0238">DNA-binding</keyword>
<evidence type="ECO:0000256" key="7">
    <source>
        <dbReference type="PIRSR" id="PIRSR602481-1"/>
    </source>
</evidence>
<keyword evidence="3 7" id="KW-0862">Zinc</keyword>
<evidence type="ECO:0000256" key="3">
    <source>
        <dbReference type="ARBA" id="ARBA00022833"/>
    </source>
</evidence>
<keyword evidence="2" id="KW-0678">Repressor</keyword>
<keyword evidence="6" id="KW-0804">Transcription</keyword>
<feature type="binding site" evidence="7">
    <location>
        <position position="87"/>
    </location>
    <ligand>
        <name>Zn(2+)</name>
        <dbReference type="ChEBI" id="CHEBI:29105"/>
    </ligand>
</feature>
<comment type="cofactor">
    <cofactor evidence="8">
        <name>Mn(2+)</name>
        <dbReference type="ChEBI" id="CHEBI:29035"/>
    </cofactor>
    <cofactor evidence="8">
        <name>Fe(2+)</name>
        <dbReference type="ChEBI" id="CHEBI:29033"/>
    </cofactor>
    <text evidence="8">Binds 1 Mn(2+) or Fe(2+) ion per subunit.</text>
</comment>
<keyword evidence="10" id="KW-1185">Reference proteome</keyword>
<dbReference type="PANTHER" id="PTHR33202:SF7">
    <property type="entry name" value="FERRIC UPTAKE REGULATION PROTEIN"/>
    <property type="match status" value="1"/>
</dbReference>
<evidence type="ECO:0000313" key="10">
    <source>
        <dbReference type="Proteomes" id="UP000184236"/>
    </source>
</evidence>
<feature type="binding site" evidence="7">
    <location>
        <position position="122"/>
    </location>
    <ligand>
        <name>Zn(2+)</name>
        <dbReference type="ChEBI" id="CHEBI:29105"/>
    </ligand>
</feature>
<dbReference type="STRING" id="1302685.SAMN05444408_101389"/>
<evidence type="ECO:0000256" key="8">
    <source>
        <dbReference type="PIRSR" id="PIRSR602481-2"/>
    </source>
</evidence>
<keyword evidence="7" id="KW-0479">Metal-binding</keyword>
<dbReference type="InterPro" id="IPR036390">
    <property type="entry name" value="WH_DNA-bd_sf"/>
</dbReference>
<feature type="binding site" evidence="7">
    <location>
        <position position="90"/>
    </location>
    <ligand>
        <name>Zn(2+)</name>
        <dbReference type="ChEBI" id="CHEBI:29105"/>
    </ligand>
</feature>
<accession>A0A1M4THL4</accession>
<comment type="cofactor">
    <cofactor evidence="7">
        <name>Zn(2+)</name>
        <dbReference type="ChEBI" id="CHEBI:29105"/>
    </cofactor>
    <text evidence="7">Binds 1 zinc ion per subunit.</text>
</comment>
<dbReference type="OrthoDB" id="594893at2"/>
<sequence>MKQVRNTQAKTEILHLLSNAANALSHHEIQEKLNGLCNRVTIYRVLERLEKEGKIHKIVNMDGVINYARCNHCSKEKHSHNHLHFNCEHCKEVTCIENVIPEISLPENFTAHSYNFVISGICPKCSKTE</sequence>
<dbReference type="Gene3D" id="1.10.10.10">
    <property type="entry name" value="Winged helix-like DNA-binding domain superfamily/Winged helix DNA-binding domain"/>
    <property type="match status" value="1"/>
</dbReference>
<dbReference type="Pfam" id="PF01475">
    <property type="entry name" value="FUR"/>
    <property type="match status" value="1"/>
</dbReference>
<dbReference type="GO" id="GO:1900376">
    <property type="term" value="P:regulation of secondary metabolite biosynthetic process"/>
    <property type="evidence" value="ECO:0007669"/>
    <property type="project" value="TreeGrafter"/>
</dbReference>
<dbReference type="RefSeq" id="WP_072883129.1">
    <property type="nucleotide sequence ID" value="NZ_FQVO01000001.1"/>
</dbReference>
<comment type="similarity">
    <text evidence="1">Belongs to the Fur family.</text>
</comment>
<name>A0A1M4THL4_9FLAO</name>
<dbReference type="InterPro" id="IPR043135">
    <property type="entry name" value="Fur_C"/>
</dbReference>
<dbReference type="AlphaFoldDB" id="A0A1M4THL4"/>
<feature type="binding site" evidence="8">
    <location>
        <position position="97"/>
    </location>
    <ligand>
        <name>Fe cation</name>
        <dbReference type="ChEBI" id="CHEBI:24875"/>
    </ligand>
</feature>
<evidence type="ECO:0000256" key="4">
    <source>
        <dbReference type="ARBA" id="ARBA00023015"/>
    </source>
</evidence>
<reference evidence="10" key="1">
    <citation type="submission" date="2016-11" db="EMBL/GenBank/DDBJ databases">
        <authorList>
            <person name="Varghese N."/>
            <person name="Submissions S."/>
        </authorList>
    </citation>
    <scope>NUCLEOTIDE SEQUENCE [LARGE SCALE GENOMIC DNA]</scope>
    <source>
        <strain evidence="10">DSM 26898</strain>
    </source>
</reference>
<evidence type="ECO:0000256" key="1">
    <source>
        <dbReference type="ARBA" id="ARBA00007957"/>
    </source>
</evidence>
<evidence type="ECO:0000256" key="2">
    <source>
        <dbReference type="ARBA" id="ARBA00022491"/>
    </source>
</evidence>
<dbReference type="InterPro" id="IPR036388">
    <property type="entry name" value="WH-like_DNA-bd_sf"/>
</dbReference>